<dbReference type="Pfam" id="PF01844">
    <property type="entry name" value="HNH"/>
    <property type="match status" value="1"/>
</dbReference>
<feature type="region of interest" description="Disordered" evidence="1">
    <location>
        <begin position="290"/>
        <end position="325"/>
    </location>
</feature>
<evidence type="ECO:0000256" key="1">
    <source>
        <dbReference type="SAM" id="MobiDB-lite"/>
    </source>
</evidence>
<dbReference type="Proteomes" id="UP001244341">
    <property type="component" value="Chromosome 2b"/>
</dbReference>
<dbReference type="CDD" id="cd00085">
    <property type="entry name" value="HNHc"/>
    <property type="match status" value="1"/>
</dbReference>
<keyword evidence="4" id="KW-1185">Reference proteome</keyword>
<dbReference type="Gene3D" id="1.10.30.50">
    <property type="match status" value="1"/>
</dbReference>
<dbReference type="EMBL" id="CP126209">
    <property type="protein sequence ID" value="WIA11064.1"/>
    <property type="molecule type" value="Genomic_DNA"/>
</dbReference>
<dbReference type="PANTHER" id="PTHR39639:SF1">
    <property type="entry name" value="DUF262 DOMAIN-CONTAINING PROTEIN"/>
    <property type="match status" value="1"/>
</dbReference>
<dbReference type="InterPro" id="IPR003615">
    <property type="entry name" value="HNH_nuc"/>
</dbReference>
<dbReference type="SMART" id="SM00507">
    <property type="entry name" value="HNHc"/>
    <property type="match status" value="1"/>
</dbReference>
<evidence type="ECO:0000313" key="3">
    <source>
        <dbReference type="EMBL" id="WIA11064.1"/>
    </source>
</evidence>
<evidence type="ECO:0000259" key="2">
    <source>
        <dbReference type="SMART" id="SM00507"/>
    </source>
</evidence>
<protein>
    <recommendedName>
        <fullName evidence="2">HNH nuclease domain-containing protein</fullName>
    </recommendedName>
</protein>
<feature type="compositionally biased region" description="Low complexity" evidence="1">
    <location>
        <begin position="294"/>
        <end position="319"/>
    </location>
</feature>
<gene>
    <name evidence="3" type="ORF">OEZ85_011216</name>
</gene>
<accession>A0ABY8TPL2</accession>
<sequence>MDINTGAVGHTDQQNRKAAYHGSYIELLGELSHNADFLKIRGRDAPDSEKETDRGLLLRFFAMLRSADRYKTPLYRFLNQELKQYQKADEQEIAQLRGLFTTTAEVVWHLFGDMACRDPEVVAKAGRSPSRSSSTAADKKAKLIPVNPALFDATMVAVCKELDSSKRRKQELWKAADEVRAAYKQLFSNPDFTGALDNRSKQKVLLRIEEMRRMLQAAAPAARDQRRGSPMTVKQQLWQAAGPSPLCRLCHEVIQSIDGAEVDHVLPWSHGGATDLANAQLVHRYCNRSKGNRTAAAEATAPSSSTTSSSSSSSSAASAVTPDAG</sequence>
<proteinExistence type="predicted"/>
<dbReference type="InterPro" id="IPR002711">
    <property type="entry name" value="HNH"/>
</dbReference>
<organism evidence="3 4">
    <name type="scientific">Tetradesmus obliquus</name>
    <name type="common">Green alga</name>
    <name type="synonym">Acutodesmus obliquus</name>
    <dbReference type="NCBI Taxonomy" id="3088"/>
    <lineage>
        <taxon>Eukaryota</taxon>
        <taxon>Viridiplantae</taxon>
        <taxon>Chlorophyta</taxon>
        <taxon>core chlorophytes</taxon>
        <taxon>Chlorophyceae</taxon>
        <taxon>CS clade</taxon>
        <taxon>Sphaeropleales</taxon>
        <taxon>Scenedesmaceae</taxon>
        <taxon>Tetradesmus</taxon>
    </lineage>
</organism>
<name>A0ABY8TPL2_TETOB</name>
<dbReference type="PANTHER" id="PTHR39639">
    <property type="entry name" value="CHROMOSOME 16, WHOLE GENOME SHOTGUN SEQUENCE"/>
    <property type="match status" value="1"/>
</dbReference>
<reference evidence="3 4" key="1">
    <citation type="submission" date="2023-05" db="EMBL/GenBank/DDBJ databases">
        <title>A 100% complete, gapless, phased diploid assembly of the Scenedesmus obliquus UTEX 3031 genome.</title>
        <authorList>
            <person name="Biondi T.C."/>
            <person name="Hanschen E.R."/>
            <person name="Kwon T."/>
            <person name="Eng W."/>
            <person name="Kruse C.P.S."/>
            <person name="Koehler S.I."/>
            <person name="Kunde Y."/>
            <person name="Gleasner C.D."/>
            <person name="You Mak K.T."/>
            <person name="Polle J."/>
            <person name="Hovde B.T."/>
            <person name="Starkenburg S.R."/>
        </authorList>
    </citation>
    <scope>NUCLEOTIDE SEQUENCE [LARGE SCALE GENOMIC DNA]</scope>
    <source>
        <strain evidence="3 4">DOE0152z</strain>
    </source>
</reference>
<feature type="domain" description="HNH nuclease" evidence="2">
    <location>
        <begin position="232"/>
        <end position="288"/>
    </location>
</feature>
<evidence type="ECO:0000313" key="4">
    <source>
        <dbReference type="Proteomes" id="UP001244341"/>
    </source>
</evidence>